<feature type="transmembrane region" description="Helical" evidence="6">
    <location>
        <begin position="105"/>
        <end position="127"/>
    </location>
</feature>
<dbReference type="Gene3D" id="3.40.50.300">
    <property type="entry name" value="P-loop containing nucleotide triphosphate hydrolases"/>
    <property type="match status" value="1"/>
</dbReference>
<evidence type="ECO:0000313" key="9">
    <source>
        <dbReference type="EMBL" id="KAF3946342.1"/>
    </source>
</evidence>
<accession>A0A8J4Q9V9</accession>
<dbReference type="EMBL" id="JRKL02009435">
    <property type="protein sequence ID" value="KAF3946342.1"/>
    <property type="molecule type" value="Genomic_DNA"/>
</dbReference>
<evidence type="ECO:0000256" key="4">
    <source>
        <dbReference type="ARBA" id="ARBA00022989"/>
    </source>
</evidence>
<comment type="caution">
    <text evidence="9">The sequence shown here is derived from an EMBL/GenBank/DDBJ whole genome shotgun (WGS) entry which is preliminary data.</text>
</comment>
<dbReference type="GO" id="GO:0005886">
    <property type="term" value="C:plasma membrane"/>
    <property type="evidence" value="ECO:0007669"/>
    <property type="project" value="UniProtKB-ARBA"/>
</dbReference>
<evidence type="ECO:0000313" key="10">
    <source>
        <dbReference type="Proteomes" id="UP000737018"/>
    </source>
</evidence>
<evidence type="ECO:0000256" key="1">
    <source>
        <dbReference type="ARBA" id="ARBA00004141"/>
    </source>
</evidence>
<evidence type="ECO:0000256" key="6">
    <source>
        <dbReference type="SAM" id="Phobius"/>
    </source>
</evidence>
<proteinExistence type="predicted"/>
<evidence type="ECO:0000259" key="7">
    <source>
        <dbReference type="Pfam" id="PF00005"/>
    </source>
</evidence>
<gene>
    <name evidence="9" type="ORF">CMV_027382</name>
</gene>
<dbReference type="Proteomes" id="UP000737018">
    <property type="component" value="Unassembled WGS sequence"/>
</dbReference>
<dbReference type="GO" id="GO:0005524">
    <property type="term" value="F:ATP binding"/>
    <property type="evidence" value="ECO:0007669"/>
    <property type="project" value="InterPro"/>
</dbReference>
<feature type="transmembrane region" description="Helical" evidence="6">
    <location>
        <begin position="77"/>
        <end position="99"/>
    </location>
</feature>
<sequence length="227" mass="25697">MYSAMIFLGISNCSKVLPYVAIERTVMYRENFAGMYSSWAYSLAQVIVEVPYLFIKTFIFMMIIYPMTGYYGLAYKVSWYFYVTFCSLLYYNYLGMLLVSFTPNYMVATILSSGFYTTFNLFAGFLIPEPQIPKWWIWLYFLTPTSCSLNGLLTSQYGDINKDIMVFTKLSGVKSSQTKISIINDVSGIIKPGRITLLLGPPGCGKTTLLKALSGNLNQSLKVSHSQ</sequence>
<evidence type="ECO:0000256" key="2">
    <source>
        <dbReference type="ARBA" id="ARBA00022448"/>
    </source>
</evidence>
<dbReference type="AlphaFoldDB" id="A0A8J4Q9V9"/>
<evidence type="ECO:0000256" key="3">
    <source>
        <dbReference type="ARBA" id="ARBA00022692"/>
    </source>
</evidence>
<dbReference type="InterPro" id="IPR003439">
    <property type="entry name" value="ABC_transporter-like_ATP-bd"/>
</dbReference>
<organism evidence="9 10">
    <name type="scientific">Castanea mollissima</name>
    <name type="common">Chinese chestnut</name>
    <dbReference type="NCBI Taxonomy" id="60419"/>
    <lineage>
        <taxon>Eukaryota</taxon>
        <taxon>Viridiplantae</taxon>
        <taxon>Streptophyta</taxon>
        <taxon>Embryophyta</taxon>
        <taxon>Tracheophyta</taxon>
        <taxon>Spermatophyta</taxon>
        <taxon>Magnoliopsida</taxon>
        <taxon>eudicotyledons</taxon>
        <taxon>Gunneridae</taxon>
        <taxon>Pentapetalae</taxon>
        <taxon>rosids</taxon>
        <taxon>fabids</taxon>
        <taxon>Fagales</taxon>
        <taxon>Fagaceae</taxon>
        <taxon>Castanea</taxon>
    </lineage>
</organism>
<keyword evidence="10" id="KW-1185">Reference proteome</keyword>
<dbReference type="GO" id="GO:0140359">
    <property type="term" value="F:ABC-type transporter activity"/>
    <property type="evidence" value="ECO:0007669"/>
    <property type="project" value="InterPro"/>
</dbReference>
<evidence type="ECO:0000256" key="5">
    <source>
        <dbReference type="ARBA" id="ARBA00023136"/>
    </source>
</evidence>
<dbReference type="GO" id="GO:0016887">
    <property type="term" value="F:ATP hydrolysis activity"/>
    <property type="evidence" value="ECO:0007669"/>
    <property type="project" value="InterPro"/>
</dbReference>
<keyword evidence="4 6" id="KW-1133">Transmembrane helix</keyword>
<comment type="subcellular location">
    <subcellularLocation>
        <location evidence="1">Membrane</location>
        <topology evidence="1">Multi-pass membrane protein</topology>
    </subcellularLocation>
</comment>
<keyword evidence="5 6" id="KW-0472">Membrane</keyword>
<name>A0A8J4Q9V9_9ROSI</name>
<reference evidence="9" key="1">
    <citation type="submission" date="2020-03" db="EMBL/GenBank/DDBJ databases">
        <title>Castanea mollissima Vanexum genome sequencing.</title>
        <authorList>
            <person name="Staton M."/>
        </authorList>
    </citation>
    <scope>NUCLEOTIDE SEQUENCE</scope>
    <source>
        <tissue evidence="9">Leaf</tissue>
    </source>
</reference>
<dbReference type="InterPro" id="IPR013525">
    <property type="entry name" value="ABC2_TM"/>
</dbReference>
<dbReference type="InterPro" id="IPR027417">
    <property type="entry name" value="P-loop_NTPase"/>
</dbReference>
<evidence type="ECO:0008006" key="11">
    <source>
        <dbReference type="Google" id="ProtNLM"/>
    </source>
</evidence>
<dbReference type="SUPFAM" id="SSF52540">
    <property type="entry name" value="P-loop containing nucleoside triphosphate hydrolases"/>
    <property type="match status" value="1"/>
</dbReference>
<dbReference type="OrthoDB" id="66620at2759"/>
<feature type="transmembrane region" description="Helical" evidence="6">
    <location>
        <begin position="39"/>
        <end position="65"/>
    </location>
</feature>
<feature type="domain" description="ABC-2 type transporter transmembrane" evidence="8">
    <location>
        <begin position="1"/>
        <end position="157"/>
    </location>
</feature>
<feature type="domain" description="ABC transporter" evidence="7">
    <location>
        <begin position="184"/>
        <end position="218"/>
    </location>
</feature>
<dbReference type="Pfam" id="PF00005">
    <property type="entry name" value="ABC_tran"/>
    <property type="match status" value="1"/>
</dbReference>
<keyword evidence="3 6" id="KW-0812">Transmembrane</keyword>
<protein>
    <recommendedName>
        <fullName evidence="11">ABC transporter domain-containing protein</fullName>
    </recommendedName>
</protein>
<dbReference type="PANTHER" id="PTHR19241">
    <property type="entry name" value="ATP-BINDING CASSETTE TRANSPORTER"/>
    <property type="match status" value="1"/>
</dbReference>
<keyword evidence="2" id="KW-0813">Transport</keyword>
<evidence type="ECO:0000259" key="8">
    <source>
        <dbReference type="Pfam" id="PF01061"/>
    </source>
</evidence>
<dbReference type="Pfam" id="PF01061">
    <property type="entry name" value="ABC2_membrane"/>
    <property type="match status" value="1"/>
</dbReference>